<dbReference type="AlphaFoldDB" id="A0A836CHJ7"/>
<dbReference type="Proteomes" id="UP000664859">
    <property type="component" value="Unassembled WGS sequence"/>
</dbReference>
<organism evidence="1 2">
    <name type="scientific">Tribonema minus</name>
    <dbReference type="NCBI Taxonomy" id="303371"/>
    <lineage>
        <taxon>Eukaryota</taxon>
        <taxon>Sar</taxon>
        <taxon>Stramenopiles</taxon>
        <taxon>Ochrophyta</taxon>
        <taxon>PX clade</taxon>
        <taxon>Xanthophyceae</taxon>
        <taxon>Tribonematales</taxon>
        <taxon>Tribonemataceae</taxon>
        <taxon>Tribonema</taxon>
    </lineage>
</organism>
<evidence type="ECO:0000313" key="1">
    <source>
        <dbReference type="EMBL" id="KAG5183956.1"/>
    </source>
</evidence>
<accession>A0A836CHJ7</accession>
<name>A0A836CHJ7_9STRA</name>
<reference evidence="1" key="1">
    <citation type="submission" date="2021-02" db="EMBL/GenBank/DDBJ databases">
        <title>First Annotated Genome of the Yellow-green Alga Tribonema minus.</title>
        <authorList>
            <person name="Mahan K.M."/>
        </authorList>
    </citation>
    <scope>NUCLEOTIDE SEQUENCE</scope>
    <source>
        <strain evidence="1">UTEX B ZZ1240</strain>
    </source>
</reference>
<dbReference type="EMBL" id="JAFCMP010000179">
    <property type="protein sequence ID" value="KAG5183956.1"/>
    <property type="molecule type" value="Genomic_DNA"/>
</dbReference>
<gene>
    <name evidence="1" type="ORF">JKP88DRAFT_244828</name>
</gene>
<proteinExistence type="predicted"/>
<evidence type="ECO:0000313" key="2">
    <source>
        <dbReference type="Proteomes" id="UP000664859"/>
    </source>
</evidence>
<comment type="caution">
    <text evidence="1">The sequence shown here is derived from an EMBL/GenBank/DDBJ whole genome shotgun (WGS) entry which is preliminary data.</text>
</comment>
<keyword evidence="2" id="KW-1185">Reference proteome</keyword>
<sequence>MAEMYRLGQYPHLRPDSDMAIRLYEAMLTLPLQRDMKDGIHCALQSLIPDVDVPRDAINMPRQPGLTVTHHLLQQHEHYCRVLMRYCAQARAWESHVENEEHVAAERRGIDDRVATLAALRGHADRHNVHNSTVVSATREAIAALMEEYYSSSSFCKTRGRWKLALRLCTYRSLWRHMSSITVVMLSLGTYSNAFGWSERDLLNAVVTKINQQEDSELRHSLMESLGLALASALEEGTVVCHTGKMVRIVSVLRYLELANTTMNKPLAHMTPELRHEALTLAAVVRNEWLRNQDVEDRSKYEKGDKTLAAQVRELYLQKLSSVYEELVEPVVLETLQQESAEFF</sequence>
<protein>
    <submittedName>
        <fullName evidence="1">Uncharacterized protein</fullName>
    </submittedName>
</protein>